<dbReference type="PANTHER" id="PTHR12714">
    <property type="entry name" value="PROTEIN-S ISOPRENYLCYSTEINE O-METHYLTRANSFERASE"/>
    <property type="match status" value="1"/>
</dbReference>
<feature type="transmembrane region" description="Helical" evidence="5">
    <location>
        <begin position="42"/>
        <end position="62"/>
    </location>
</feature>
<comment type="caution">
    <text evidence="6">The sequence shown here is derived from an EMBL/GenBank/DDBJ whole genome shotgun (WGS) entry which is preliminary data.</text>
</comment>
<protein>
    <submittedName>
        <fullName evidence="6">Isoprenylcysteine carboxyl methyltransferase</fullName>
    </submittedName>
</protein>
<keyword evidence="6" id="KW-0808">Transferase</keyword>
<keyword evidence="2 5" id="KW-0812">Transmembrane</keyword>
<dbReference type="GO" id="GO:0012505">
    <property type="term" value="C:endomembrane system"/>
    <property type="evidence" value="ECO:0007669"/>
    <property type="project" value="UniProtKB-SubCell"/>
</dbReference>
<comment type="subcellular location">
    <subcellularLocation>
        <location evidence="1">Endomembrane system</location>
        <topology evidence="1">Multi-pass membrane protein</topology>
    </subcellularLocation>
</comment>
<evidence type="ECO:0000313" key="7">
    <source>
        <dbReference type="Proteomes" id="UP000028525"/>
    </source>
</evidence>
<evidence type="ECO:0000313" key="6">
    <source>
        <dbReference type="EMBL" id="KEZ90557.1"/>
    </source>
</evidence>
<dbReference type="InterPro" id="IPR007318">
    <property type="entry name" value="Phopholipid_MeTrfase"/>
</dbReference>
<dbReference type="GO" id="GO:0008168">
    <property type="term" value="F:methyltransferase activity"/>
    <property type="evidence" value="ECO:0007669"/>
    <property type="project" value="UniProtKB-KW"/>
</dbReference>
<dbReference type="GO" id="GO:0032259">
    <property type="term" value="P:methylation"/>
    <property type="evidence" value="ECO:0007669"/>
    <property type="project" value="UniProtKB-KW"/>
</dbReference>
<keyword evidence="7" id="KW-1185">Reference proteome</keyword>
<name>A0A084JNM3_9FIRM</name>
<evidence type="ECO:0000256" key="2">
    <source>
        <dbReference type="ARBA" id="ARBA00022692"/>
    </source>
</evidence>
<dbReference type="EMBL" id="JPME01000010">
    <property type="protein sequence ID" value="KEZ90557.1"/>
    <property type="molecule type" value="Genomic_DNA"/>
</dbReference>
<dbReference type="Gene3D" id="1.20.120.1630">
    <property type="match status" value="1"/>
</dbReference>
<dbReference type="OrthoDB" id="9782395at2"/>
<dbReference type="Proteomes" id="UP000028525">
    <property type="component" value="Unassembled WGS sequence"/>
</dbReference>
<evidence type="ECO:0000256" key="3">
    <source>
        <dbReference type="ARBA" id="ARBA00022989"/>
    </source>
</evidence>
<evidence type="ECO:0000256" key="4">
    <source>
        <dbReference type="ARBA" id="ARBA00023136"/>
    </source>
</evidence>
<dbReference type="PANTHER" id="PTHR12714:SF9">
    <property type="entry name" value="PROTEIN-S-ISOPRENYLCYSTEINE O-METHYLTRANSFERASE"/>
    <property type="match status" value="1"/>
</dbReference>
<proteinExistence type="predicted"/>
<keyword evidence="6" id="KW-0489">Methyltransferase</keyword>
<dbReference type="RefSeq" id="WP_038279621.1">
    <property type="nucleotide sequence ID" value="NZ_JPME01000010.1"/>
</dbReference>
<feature type="transmembrane region" description="Helical" evidence="5">
    <location>
        <begin position="74"/>
        <end position="94"/>
    </location>
</feature>
<reference evidence="6 7" key="1">
    <citation type="submission" date="2014-07" db="EMBL/GenBank/DDBJ databases">
        <title>Draft genome of Clostridium celerecrescens 152B isolated from sediments associated with methane hydrate from Krishna Godavari basin.</title>
        <authorList>
            <person name="Honkalas V.S."/>
            <person name="Dabir A.P."/>
            <person name="Arora P."/>
            <person name="Dhakephalkar P.K."/>
        </authorList>
    </citation>
    <scope>NUCLEOTIDE SEQUENCE [LARGE SCALE GENOMIC DNA]</scope>
    <source>
        <strain evidence="6 7">152B</strain>
    </source>
</reference>
<dbReference type="Pfam" id="PF04191">
    <property type="entry name" value="PEMT"/>
    <property type="match status" value="1"/>
</dbReference>
<evidence type="ECO:0000256" key="1">
    <source>
        <dbReference type="ARBA" id="ARBA00004127"/>
    </source>
</evidence>
<accession>A0A084JNM3</accession>
<keyword evidence="4 5" id="KW-0472">Membrane</keyword>
<feature type="transmembrane region" description="Helical" evidence="5">
    <location>
        <begin position="129"/>
        <end position="157"/>
    </location>
</feature>
<sequence length="187" mass="21229">MVRYVAASTLVLLVMLVMIRTLQLKRLGIKAVQFGEKDKTDFLILPFAFLLFYIVFASAFGLPEIGAQLFDDTFTGWIGVIVCIMGILLFIYALNSFGKSFRVGLDEDHPGELVTTGAFSISRNPIYTAFGLVLAGIFLIIPNWIVLIYVFAGIWLFNRQILLEEQSLKGIYGKKYMEYCKKVRRFL</sequence>
<organism evidence="6 7">
    <name type="scientific">Lacrimispora celerecrescens</name>
    <dbReference type="NCBI Taxonomy" id="29354"/>
    <lineage>
        <taxon>Bacteria</taxon>
        <taxon>Bacillati</taxon>
        <taxon>Bacillota</taxon>
        <taxon>Clostridia</taxon>
        <taxon>Lachnospirales</taxon>
        <taxon>Lachnospiraceae</taxon>
        <taxon>Lacrimispora</taxon>
    </lineage>
</organism>
<dbReference type="AlphaFoldDB" id="A0A084JNM3"/>
<feature type="transmembrane region" description="Helical" evidence="5">
    <location>
        <begin position="6"/>
        <end position="22"/>
    </location>
</feature>
<gene>
    <name evidence="6" type="ORF">IO98_07185</name>
</gene>
<keyword evidence="3 5" id="KW-1133">Transmembrane helix</keyword>
<evidence type="ECO:0000256" key="5">
    <source>
        <dbReference type="SAM" id="Phobius"/>
    </source>
</evidence>
<dbReference type="STRING" id="29354.IO98_07185"/>